<dbReference type="InterPro" id="IPR036770">
    <property type="entry name" value="Ankyrin_rpt-contain_sf"/>
</dbReference>
<keyword evidence="1" id="KW-0677">Repeat</keyword>
<evidence type="ECO:0000259" key="4">
    <source>
        <dbReference type="Pfam" id="PF24883"/>
    </source>
</evidence>
<proteinExistence type="predicted"/>
<evidence type="ECO:0008006" key="7">
    <source>
        <dbReference type="Google" id="ProtNLM"/>
    </source>
</evidence>
<dbReference type="Gene3D" id="1.25.40.20">
    <property type="entry name" value="Ankyrin repeat-containing domain"/>
    <property type="match status" value="1"/>
</dbReference>
<protein>
    <recommendedName>
        <fullName evidence="7">Ankyrin</fullName>
    </recommendedName>
</protein>
<comment type="caution">
    <text evidence="5">The sequence shown here is derived from an EMBL/GenBank/DDBJ whole genome shotgun (WGS) entry which is preliminary data.</text>
</comment>
<dbReference type="SUPFAM" id="SSF48403">
    <property type="entry name" value="Ankyrin repeat"/>
    <property type="match status" value="1"/>
</dbReference>
<evidence type="ECO:0000256" key="1">
    <source>
        <dbReference type="ARBA" id="ARBA00022737"/>
    </source>
</evidence>
<name>A0A9W8XXN9_9PLEO</name>
<reference evidence="5" key="1">
    <citation type="submission" date="2022-10" db="EMBL/GenBank/DDBJ databases">
        <title>Tapping the CABI collections for fungal endophytes: first genome assemblies for Collariella, Neodidymelliopsis, Ascochyta clinopodiicola, Didymella pomorum, Didymosphaeria variabile, Neocosmospora piperis and Neocucurbitaria cava.</title>
        <authorList>
            <person name="Hill R."/>
        </authorList>
    </citation>
    <scope>NUCLEOTIDE SEQUENCE</scope>
    <source>
        <strain evidence="5">IMI 356814</strain>
    </source>
</reference>
<feature type="domain" description="Nephrocystin 3-like N-terminal" evidence="4">
    <location>
        <begin position="8"/>
        <end position="70"/>
    </location>
</feature>
<dbReference type="OrthoDB" id="1577640at2759"/>
<feature type="repeat" description="ANK" evidence="2">
    <location>
        <begin position="372"/>
        <end position="404"/>
    </location>
</feature>
<organism evidence="5 6">
    <name type="scientific">Neocucurbitaria cava</name>
    <dbReference type="NCBI Taxonomy" id="798079"/>
    <lineage>
        <taxon>Eukaryota</taxon>
        <taxon>Fungi</taxon>
        <taxon>Dikarya</taxon>
        <taxon>Ascomycota</taxon>
        <taxon>Pezizomycotina</taxon>
        <taxon>Dothideomycetes</taxon>
        <taxon>Pleosporomycetidae</taxon>
        <taxon>Pleosporales</taxon>
        <taxon>Pleosporineae</taxon>
        <taxon>Cucurbitariaceae</taxon>
        <taxon>Neocucurbitaria</taxon>
    </lineage>
</organism>
<dbReference type="InterPro" id="IPR056884">
    <property type="entry name" value="NPHP3-like_N"/>
</dbReference>
<dbReference type="PROSITE" id="PS50088">
    <property type="entry name" value="ANK_REPEAT"/>
    <property type="match status" value="3"/>
</dbReference>
<dbReference type="InterPro" id="IPR002110">
    <property type="entry name" value="Ankyrin_rpt"/>
</dbReference>
<evidence type="ECO:0000313" key="5">
    <source>
        <dbReference type="EMBL" id="KAJ4362258.1"/>
    </source>
</evidence>
<feature type="domain" description="GPI inositol-deacylase winged helix" evidence="3">
    <location>
        <begin position="182"/>
        <end position="263"/>
    </location>
</feature>
<sequence length="486" mass="55234">MAYKESLTSAKSGRPSWDVLKGAVNWFATNYKIKILIDALDECQGREDVLAFLDSIRNEKKAISILVTSREDLDVKDAIDGYRGLRMEDRRSEVDRDIESYIDHRLATNVNLNKFPEAIKVDIRCSLLNKSEGMFRWAQCQIDALSRLRTVKSIRAKLDRLPTTLNETYANILKSVQEEDAELLRRILLWVSFTIVPLTLDELQEAIAVEAGMRTLKEVKESRLNDPKDILSLGSSLLRVCETGHVKLAHLSVRDYLLSQDIKTHPDVAKFSLDHGEANRELATNCITYLSLDGLANGPTKTQDDWERRLDDQALLKHAAKGWTYYLRDADQTSELRKLVSDFFTVRSRPIFMSWIQILNSNWIFRWDEYPRHATSLYYAASFGLLDVVKELVKTGADIDEPGSRFGGTALHGATLREHTSVMELLFEAGADPSKADFNRVTPLHTAARIGNAGVIRLLLKFRASKTALDSLDFFMVERMMILEIC</sequence>
<dbReference type="Pfam" id="PF24883">
    <property type="entry name" value="NPHP3_N"/>
    <property type="match status" value="1"/>
</dbReference>
<evidence type="ECO:0000259" key="3">
    <source>
        <dbReference type="Pfam" id="PF22939"/>
    </source>
</evidence>
<dbReference type="PROSITE" id="PS50297">
    <property type="entry name" value="ANK_REP_REGION"/>
    <property type="match status" value="3"/>
</dbReference>
<feature type="repeat" description="ANK" evidence="2">
    <location>
        <begin position="406"/>
        <end position="438"/>
    </location>
</feature>
<feature type="repeat" description="ANK" evidence="2">
    <location>
        <begin position="439"/>
        <end position="471"/>
    </location>
</feature>
<accession>A0A9W8XXN9</accession>
<dbReference type="Pfam" id="PF22939">
    <property type="entry name" value="WHD_GPIID"/>
    <property type="match status" value="1"/>
</dbReference>
<evidence type="ECO:0000313" key="6">
    <source>
        <dbReference type="Proteomes" id="UP001140560"/>
    </source>
</evidence>
<keyword evidence="2" id="KW-0040">ANK repeat</keyword>
<keyword evidence="6" id="KW-1185">Reference proteome</keyword>
<evidence type="ECO:0000256" key="2">
    <source>
        <dbReference type="PROSITE-ProRule" id="PRU00023"/>
    </source>
</evidence>
<dbReference type="PANTHER" id="PTHR10039">
    <property type="entry name" value="AMELOGENIN"/>
    <property type="match status" value="1"/>
</dbReference>
<dbReference type="Pfam" id="PF12796">
    <property type="entry name" value="Ank_2"/>
    <property type="match status" value="1"/>
</dbReference>
<dbReference type="Proteomes" id="UP001140560">
    <property type="component" value="Unassembled WGS sequence"/>
</dbReference>
<gene>
    <name evidence="5" type="ORF">N0V83_010351</name>
</gene>
<dbReference type="SMART" id="SM00248">
    <property type="entry name" value="ANK"/>
    <property type="match status" value="3"/>
</dbReference>
<dbReference type="EMBL" id="JAPEUY010000021">
    <property type="protein sequence ID" value="KAJ4362258.1"/>
    <property type="molecule type" value="Genomic_DNA"/>
</dbReference>
<dbReference type="PANTHER" id="PTHR10039:SF16">
    <property type="entry name" value="GPI INOSITOL-DEACYLASE"/>
    <property type="match status" value="1"/>
</dbReference>
<dbReference type="AlphaFoldDB" id="A0A9W8XXN9"/>
<dbReference type="InterPro" id="IPR054471">
    <property type="entry name" value="GPIID_WHD"/>
</dbReference>